<comment type="caution">
    <text evidence="2">The sequence shown here is derived from an EMBL/GenBank/DDBJ whole genome shotgun (WGS) entry which is preliminary data.</text>
</comment>
<sequence>ELGATEDDLKLLDGIDEGDQSEQEFDFKDDDTKDGAFGNELESFMKNLGFTGQVDVVDDDIVAKEEPIPEEDLE</sequence>
<dbReference type="Proteomes" id="UP000788993">
    <property type="component" value="Unassembled WGS sequence"/>
</dbReference>
<protein>
    <submittedName>
        <fullName evidence="2">Uncharacterized protein</fullName>
    </submittedName>
</protein>
<reference evidence="2" key="2">
    <citation type="submission" date="2021-01" db="EMBL/GenBank/DDBJ databases">
        <authorList>
            <person name="Schikora-Tamarit M.A."/>
        </authorList>
    </citation>
    <scope>NUCLEOTIDE SEQUENCE</scope>
    <source>
        <strain evidence="2">NCAIM Y.01608</strain>
    </source>
</reference>
<feature type="region of interest" description="Disordered" evidence="1">
    <location>
        <begin position="1"/>
        <end position="31"/>
    </location>
</feature>
<evidence type="ECO:0000313" key="3">
    <source>
        <dbReference type="Proteomes" id="UP000788993"/>
    </source>
</evidence>
<organism evidence="2 3">
    <name type="scientific">Ogataea polymorpha</name>
    <dbReference type="NCBI Taxonomy" id="460523"/>
    <lineage>
        <taxon>Eukaryota</taxon>
        <taxon>Fungi</taxon>
        <taxon>Dikarya</taxon>
        <taxon>Ascomycota</taxon>
        <taxon>Saccharomycotina</taxon>
        <taxon>Pichiomycetes</taxon>
        <taxon>Pichiales</taxon>
        <taxon>Pichiaceae</taxon>
        <taxon>Ogataea</taxon>
    </lineage>
</organism>
<feature type="non-terminal residue" evidence="2">
    <location>
        <position position="1"/>
    </location>
</feature>
<reference evidence="2" key="1">
    <citation type="journal article" date="2021" name="Open Biol.">
        <title>Shared evolutionary footprints suggest mitochondrial oxidative damage underlies multiple complex I losses in fungi.</title>
        <authorList>
            <person name="Schikora-Tamarit M.A."/>
            <person name="Marcet-Houben M."/>
            <person name="Nosek J."/>
            <person name="Gabaldon T."/>
        </authorList>
    </citation>
    <scope>NUCLEOTIDE SEQUENCE</scope>
    <source>
        <strain evidence="2">NCAIM Y.01608</strain>
    </source>
</reference>
<gene>
    <name evidence="2" type="ORF">OGATHE_004897</name>
</gene>
<dbReference type="EMBL" id="JAEUBD010001335">
    <property type="protein sequence ID" value="KAH3661716.1"/>
    <property type="molecule type" value="Genomic_DNA"/>
</dbReference>
<dbReference type="AlphaFoldDB" id="A0A9P8T1I6"/>
<name>A0A9P8T1I6_9ASCO</name>
<feature type="compositionally biased region" description="Acidic residues" evidence="1">
    <location>
        <begin position="14"/>
        <end position="29"/>
    </location>
</feature>
<evidence type="ECO:0000256" key="1">
    <source>
        <dbReference type="SAM" id="MobiDB-lite"/>
    </source>
</evidence>
<feature type="non-terminal residue" evidence="2">
    <location>
        <position position="74"/>
    </location>
</feature>
<proteinExistence type="predicted"/>
<evidence type="ECO:0000313" key="2">
    <source>
        <dbReference type="EMBL" id="KAH3661716.1"/>
    </source>
</evidence>
<keyword evidence="3" id="KW-1185">Reference proteome</keyword>
<accession>A0A9P8T1I6</accession>